<evidence type="ECO:0000256" key="1">
    <source>
        <dbReference type="SAM" id="MobiDB-lite"/>
    </source>
</evidence>
<protein>
    <submittedName>
        <fullName evidence="2">Uncharacterized protein</fullName>
    </submittedName>
</protein>
<dbReference type="Proteomes" id="UP000831684">
    <property type="component" value="Chromosome"/>
</dbReference>
<sequence length="72" mass="7879">MAKVTYAVARRHMAERLYERGETRTAEANEVAHLVRAGVLAPPEAGEREAKAEAPVQNKAEGAAPRNKRVRA</sequence>
<organism evidence="2 3">
    <name type="scientific">Ancylobacter polymorphus</name>
    <dbReference type="NCBI Taxonomy" id="223390"/>
    <lineage>
        <taxon>Bacteria</taxon>
        <taxon>Pseudomonadati</taxon>
        <taxon>Pseudomonadota</taxon>
        <taxon>Alphaproteobacteria</taxon>
        <taxon>Hyphomicrobiales</taxon>
        <taxon>Xanthobacteraceae</taxon>
        <taxon>Ancylobacter</taxon>
    </lineage>
</organism>
<proteinExistence type="predicted"/>
<evidence type="ECO:0000313" key="3">
    <source>
        <dbReference type="Proteomes" id="UP000831684"/>
    </source>
</evidence>
<dbReference type="AlphaFoldDB" id="A0A9E6ZX21"/>
<feature type="region of interest" description="Disordered" evidence="1">
    <location>
        <begin position="42"/>
        <end position="72"/>
    </location>
</feature>
<reference evidence="2" key="1">
    <citation type="submission" date="2021-09" db="EMBL/GenBank/DDBJ databases">
        <title>Network and meta-omics reveal the key degrader and cooperation patterns in an efficient 1,4-dioxane-degrading microbial community.</title>
        <authorList>
            <person name="Dai C."/>
        </authorList>
    </citation>
    <scope>NUCLEOTIDE SEQUENCE</scope>
    <source>
        <strain evidence="2">ZM13</strain>
    </source>
</reference>
<gene>
    <name evidence="2" type="ORF">K9D25_15810</name>
</gene>
<name>A0A9E6ZX21_9HYPH</name>
<dbReference type="KEGG" id="apol:K9D25_15810"/>
<accession>A0A9E6ZX21</accession>
<evidence type="ECO:0000313" key="2">
    <source>
        <dbReference type="EMBL" id="UOK70185.1"/>
    </source>
</evidence>
<dbReference type="RefSeq" id="WP_244376589.1">
    <property type="nucleotide sequence ID" value="NZ_CP083239.1"/>
</dbReference>
<dbReference type="EMBL" id="CP083239">
    <property type="protein sequence ID" value="UOK70185.1"/>
    <property type="molecule type" value="Genomic_DNA"/>
</dbReference>